<keyword evidence="3" id="KW-1185">Reference proteome</keyword>
<comment type="caution">
    <text evidence="2">The sequence shown here is derived from an EMBL/GenBank/DDBJ whole genome shotgun (WGS) entry which is preliminary data.</text>
</comment>
<gene>
    <name evidence="2" type="ORF">IV74_GL001935</name>
</gene>
<feature type="domain" description="RNase H type-1" evidence="1">
    <location>
        <begin position="1"/>
        <end position="130"/>
    </location>
</feature>
<dbReference type="InterPro" id="IPR002156">
    <property type="entry name" value="RNaseH_domain"/>
</dbReference>
<proteinExistence type="predicted"/>
<protein>
    <recommendedName>
        <fullName evidence="1">RNase H type-1 domain-containing protein</fullName>
    </recommendedName>
</protein>
<dbReference type="eggNOG" id="COG0328">
    <property type="taxonomic scope" value="Bacteria"/>
</dbReference>
<dbReference type="GeneID" id="89588929"/>
<organism evidence="2 3">
    <name type="scientific">Carnobacterium divergens DSM 20623</name>
    <dbReference type="NCBI Taxonomy" id="1449336"/>
    <lineage>
        <taxon>Bacteria</taxon>
        <taxon>Bacillati</taxon>
        <taxon>Bacillota</taxon>
        <taxon>Bacilli</taxon>
        <taxon>Lactobacillales</taxon>
        <taxon>Carnobacteriaceae</taxon>
        <taxon>Carnobacterium</taxon>
    </lineage>
</organism>
<sequence>MLKIYTDAATKGNPGPSGVGIVISGPKQLYQQLAIPLQENCSNHEAEFQALLIALQHIEKQHLLTETVMIYTDSKIVANSVERNYAKNDQFATYLKPIHHILNQIELFFINWIPEAQNKGADHLARQALQLKLKEKA</sequence>
<dbReference type="Gene3D" id="3.30.420.10">
    <property type="entry name" value="Ribonuclease H-like superfamily/Ribonuclease H"/>
    <property type="match status" value="1"/>
</dbReference>
<dbReference type="RefSeq" id="WP_034569623.1">
    <property type="nucleotide sequence ID" value="NZ_JQBS01000035.1"/>
</dbReference>
<dbReference type="EMBL" id="JQBS01000035">
    <property type="protein sequence ID" value="KRN54354.1"/>
    <property type="molecule type" value="Genomic_DNA"/>
</dbReference>
<dbReference type="CDD" id="cd09279">
    <property type="entry name" value="RNase_HI_like"/>
    <property type="match status" value="1"/>
</dbReference>
<dbReference type="InterPro" id="IPR036397">
    <property type="entry name" value="RNaseH_sf"/>
</dbReference>
<dbReference type="GO" id="GO:0003676">
    <property type="term" value="F:nucleic acid binding"/>
    <property type="evidence" value="ECO:0007669"/>
    <property type="project" value="InterPro"/>
</dbReference>
<evidence type="ECO:0000313" key="3">
    <source>
        <dbReference type="Proteomes" id="UP000051658"/>
    </source>
</evidence>
<reference evidence="2 3" key="1">
    <citation type="journal article" date="2015" name="Genome Announc.">
        <title>Expanding the biotechnology potential of lactobacilli through comparative genomics of 213 strains and associated genera.</title>
        <authorList>
            <person name="Sun Z."/>
            <person name="Harris H.M."/>
            <person name="McCann A."/>
            <person name="Guo C."/>
            <person name="Argimon S."/>
            <person name="Zhang W."/>
            <person name="Yang X."/>
            <person name="Jeffery I.B."/>
            <person name="Cooney J.C."/>
            <person name="Kagawa T.F."/>
            <person name="Liu W."/>
            <person name="Song Y."/>
            <person name="Salvetti E."/>
            <person name="Wrobel A."/>
            <person name="Rasinkangas P."/>
            <person name="Parkhill J."/>
            <person name="Rea M.C."/>
            <person name="O'Sullivan O."/>
            <person name="Ritari J."/>
            <person name="Douillard F.P."/>
            <person name="Paul Ross R."/>
            <person name="Yang R."/>
            <person name="Briner A.E."/>
            <person name="Felis G.E."/>
            <person name="de Vos W.M."/>
            <person name="Barrangou R."/>
            <person name="Klaenhammer T.R."/>
            <person name="Caufield P.W."/>
            <person name="Cui Y."/>
            <person name="Zhang H."/>
            <person name="O'Toole P.W."/>
        </authorList>
    </citation>
    <scope>NUCLEOTIDE SEQUENCE [LARGE SCALE GENOMIC DNA]</scope>
    <source>
        <strain evidence="2 3">DSM 20623</strain>
    </source>
</reference>
<evidence type="ECO:0000313" key="2">
    <source>
        <dbReference type="EMBL" id="KRN54354.1"/>
    </source>
</evidence>
<dbReference type="PANTHER" id="PTHR48475">
    <property type="entry name" value="RIBONUCLEASE H"/>
    <property type="match status" value="1"/>
</dbReference>
<dbReference type="Pfam" id="PF13456">
    <property type="entry name" value="RVT_3"/>
    <property type="match status" value="1"/>
</dbReference>
<accession>A0A0R2HN70</accession>
<dbReference type="GO" id="GO:0004523">
    <property type="term" value="F:RNA-DNA hybrid ribonuclease activity"/>
    <property type="evidence" value="ECO:0007669"/>
    <property type="project" value="InterPro"/>
</dbReference>
<evidence type="ECO:0000259" key="1">
    <source>
        <dbReference type="PROSITE" id="PS50879"/>
    </source>
</evidence>
<dbReference type="PATRIC" id="fig|1449336.4.peg.1972"/>
<dbReference type="AlphaFoldDB" id="A0A0R2HN70"/>
<dbReference type="PROSITE" id="PS50879">
    <property type="entry name" value="RNASE_H_1"/>
    <property type="match status" value="1"/>
</dbReference>
<name>A0A0R2HN70_CARDV</name>
<dbReference type="SUPFAM" id="SSF53098">
    <property type="entry name" value="Ribonuclease H-like"/>
    <property type="match status" value="1"/>
</dbReference>
<dbReference type="Proteomes" id="UP000051658">
    <property type="component" value="Unassembled WGS sequence"/>
</dbReference>
<dbReference type="PANTHER" id="PTHR48475:SF1">
    <property type="entry name" value="RNASE H TYPE-1 DOMAIN-CONTAINING PROTEIN"/>
    <property type="match status" value="1"/>
</dbReference>
<dbReference type="InterPro" id="IPR012337">
    <property type="entry name" value="RNaseH-like_sf"/>
</dbReference>